<organism evidence="7 8">
    <name type="scientific">Geodermatophilus ruber</name>
    <dbReference type="NCBI Taxonomy" id="504800"/>
    <lineage>
        <taxon>Bacteria</taxon>
        <taxon>Bacillati</taxon>
        <taxon>Actinomycetota</taxon>
        <taxon>Actinomycetes</taxon>
        <taxon>Geodermatophilales</taxon>
        <taxon>Geodermatophilaceae</taxon>
        <taxon>Geodermatophilus</taxon>
    </lineage>
</organism>
<dbReference type="GO" id="GO:0006080">
    <property type="term" value="P:substituted mannan metabolic process"/>
    <property type="evidence" value="ECO:0007669"/>
    <property type="project" value="InterPro"/>
</dbReference>
<reference evidence="7 8" key="1">
    <citation type="submission" date="2016-10" db="EMBL/GenBank/DDBJ databases">
        <authorList>
            <person name="de Groot N.N."/>
        </authorList>
    </citation>
    <scope>NUCLEOTIDE SEQUENCE [LARGE SCALE GENOMIC DNA]</scope>
    <source>
        <strain evidence="7 8">DSM 45317</strain>
    </source>
</reference>
<feature type="active site" description="Proton donor" evidence="4">
    <location>
        <position position="136"/>
    </location>
</feature>
<dbReference type="EMBL" id="FOSW01000003">
    <property type="protein sequence ID" value="SFK77326.1"/>
    <property type="molecule type" value="Genomic_DNA"/>
</dbReference>
<evidence type="ECO:0000313" key="8">
    <source>
        <dbReference type="Proteomes" id="UP000199152"/>
    </source>
</evidence>
<evidence type="ECO:0000256" key="2">
    <source>
        <dbReference type="ARBA" id="ARBA00022801"/>
    </source>
</evidence>
<name>A0A1I4CAY3_9ACTN</name>
<dbReference type="AlphaFoldDB" id="A0A1I4CAY3"/>
<dbReference type="InParanoid" id="A0A1I4CAY3"/>
<dbReference type="SUPFAM" id="SSF51445">
    <property type="entry name" value="(Trans)glycosidases"/>
    <property type="match status" value="1"/>
</dbReference>
<dbReference type="PROSITE" id="PS51764">
    <property type="entry name" value="GH26"/>
    <property type="match status" value="1"/>
</dbReference>
<dbReference type="RefSeq" id="WP_091322574.1">
    <property type="nucleotide sequence ID" value="NZ_FOSW01000003.1"/>
</dbReference>
<sequence>MHPSRLWTTVGVLTLLPVLVLAGCGRAGPITLGVAADDVAALDSFSDVAGAPVGVYQWYQAWAGRPPLDTARADAVAARGVLPLLTWEPWSPGAGVDQPDYSLASIVGGVHDVYVRAFARQVRDWGGRLGIRFLHELNAPHYPWSTGVNGNDPDESVAAWHHVRQLFEEEGADDVLWVWSVNVHAPGTASYAALYPGDDVVDWVAVDGYNGGTALPWGGWRSPEEVFGESLADLRRLSDRPLAITETGSSEEGGDKAAWIEALFELALDEGVRVVIWFQYDKETDWRATSSPAAADALRRSATAPGRITASWPSDPS</sequence>
<feature type="compositionally biased region" description="Low complexity" evidence="5">
    <location>
        <begin position="292"/>
        <end position="305"/>
    </location>
</feature>
<protein>
    <submittedName>
        <fullName evidence="7">Glycosyl hydrolase family 26</fullName>
    </submittedName>
</protein>
<keyword evidence="8" id="KW-1185">Reference proteome</keyword>
<dbReference type="InterPro" id="IPR017853">
    <property type="entry name" value="GH"/>
</dbReference>
<evidence type="ECO:0000313" key="7">
    <source>
        <dbReference type="EMBL" id="SFK77326.1"/>
    </source>
</evidence>
<dbReference type="PANTHER" id="PTHR40079:SF4">
    <property type="entry name" value="GH26 DOMAIN-CONTAINING PROTEIN-RELATED"/>
    <property type="match status" value="1"/>
</dbReference>
<dbReference type="InterPro" id="IPR000805">
    <property type="entry name" value="Glyco_hydro_26"/>
</dbReference>
<dbReference type="Proteomes" id="UP000199152">
    <property type="component" value="Unassembled WGS sequence"/>
</dbReference>
<keyword evidence="3 4" id="KW-0326">Glycosidase</keyword>
<evidence type="ECO:0000256" key="5">
    <source>
        <dbReference type="SAM" id="MobiDB-lite"/>
    </source>
</evidence>
<dbReference type="OrthoDB" id="9816550at2"/>
<evidence type="ECO:0000256" key="1">
    <source>
        <dbReference type="ARBA" id="ARBA00007754"/>
    </source>
</evidence>
<dbReference type="GO" id="GO:0016985">
    <property type="term" value="F:mannan endo-1,4-beta-mannosidase activity"/>
    <property type="evidence" value="ECO:0007669"/>
    <property type="project" value="InterPro"/>
</dbReference>
<evidence type="ECO:0000259" key="6">
    <source>
        <dbReference type="PROSITE" id="PS51764"/>
    </source>
</evidence>
<keyword evidence="2 4" id="KW-0378">Hydrolase</keyword>
<feature type="region of interest" description="Disordered" evidence="5">
    <location>
        <begin position="292"/>
        <end position="317"/>
    </location>
</feature>
<accession>A0A1I4CAY3</accession>
<dbReference type="PROSITE" id="PS51257">
    <property type="entry name" value="PROKAR_LIPOPROTEIN"/>
    <property type="match status" value="1"/>
</dbReference>
<comment type="similarity">
    <text evidence="1 4">Belongs to the glycosyl hydrolase 26 family.</text>
</comment>
<dbReference type="InterPro" id="IPR022790">
    <property type="entry name" value="GH26_dom"/>
</dbReference>
<dbReference type="PANTHER" id="PTHR40079">
    <property type="entry name" value="MANNAN ENDO-1,4-BETA-MANNOSIDASE E-RELATED"/>
    <property type="match status" value="1"/>
</dbReference>
<proteinExistence type="inferred from homology"/>
<dbReference type="Pfam" id="PF02156">
    <property type="entry name" value="Glyco_hydro_26"/>
    <property type="match status" value="1"/>
</dbReference>
<dbReference type="Gene3D" id="3.20.20.80">
    <property type="entry name" value="Glycosidases"/>
    <property type="match status" value="1"/>
</dbReference>
<dbReference type="STRING" id="504800.SAMN04488085_103390"/>
<feature type="active site" description="Nucleophile" evidence="4">
    <location>
        <position position="246"/>
    </location>
</feature>
<evidence type="ECO:0000256" key="4">
    <source>
        <dbReference type="PROSITE-ProRule" id="PRU01100"/>
    </source>
</evidence>
<evidence type="ECO:0000256" key="3">
    <source>
        <dbReference type="ARBA" id="ARBA00023295"/>
    </source>
</evidence>
<feature type="domain" description="GH26" evidence="6">
    <location>
        <begin position="1"/>
        <end position="311"/>
    </location>
</feature>
<gene>
    <name evidence="7" type="ORF">SAMN04488085_103390</name>
</gene>